<proteinExistence type="predicted"/>
<organism evidence="1 2">
    <name type="scientific">Durusdinium trenchii</name>
    <dbReference type="NCBI Taxonomy" id="1381693"/>
    <lineage>
        <taxon>Eukaryota</taxon>
        <taxon>Sar</taxon>
        <taxon>Alveolata</taxon>
        <taxon>Dinophyceae</taxon>
        <taxon>Suessiales</taxon>
        <taxon>Symbiodiniaceae</taxon>
        <taxon>Durusdinium</taxon>
    </lineage>
</organism>
<accession>A0ABP0RZA1</accession>
<evidence type="ECO:0000313" key="1">
    <source>
        <dbReference type="EMBL" id="CAK9105337.1"/>
    </source>
</evidence>
<keyword evidence="2" id="KW-1185">Reference proteome</keyword>
<reference evidence="1 2" key="1">
    <citation type="submission" date="2024-02" db="EMBL/GenBank/DDBJ databases">
        <authorList>
            <person name="Chen Y."/>
            <person name="Shah S."/>
            <person name="Dougan E. K."/>
            <person name="Thang M."/>
            <person name="Chan C."/>
        </authorList>
    </citation>
    <scope>NUCLEOTIDE SEQUENCE [LARGE SCALE GENOMIC DNA]</scope>
</reference>
<sequence>MLELNRFIMQIPAGAALTTILDCSYPALPGVSPSCNIPPTFPKVPRGRVDYDKMFDFVTRPRFLELPPLPVQHTLPQIWKPQTYPTCQLHCFCAGRLQEWPSELPLEGTVQGTFTWAFAKAFAAGELRSTVAQQQQALEGITAQLKQHFQGVEQSPVLMLSQSASSSDSVFA</sequence>
<gene>
    <name evidence="1" type="ORF">CCMP2556_LOCUS49300</name>
</gene>
<evidence type="ECO:0000313" key="2">
    <source>
        <dbReference type="Proteomes" id="UP001642484"/>
    </source>
</evidence>
<dbReference type="Proteomes" id="UP001642484">
    <property type="component" value="Unassembled WGS sequence"/>
</dbReference>
<name>A0ABP0RZA1_9DINO</name>
<protein>
    <submittedName>
        <fullName evidence="1">Uncharacterized protein</fullName>
    </submittedName>
</protein>
<dbReference type="EMBL" id="CAXAMN010026717">
    <property type="protein sequence ID" value="CAK9105337.1"/>
    <property type="molecule type" value="Genomic_DNA"/>
</dbReference>
<comment type="caution">
    <text evidence="1">The sequence shown here is derived from an EMBL/GenBank/DDBJ whole genome shotgun (WGS) entry which is preliminary data.</text>
</comment>